<keyword evidence="2" id="KW-0863">Zinc-finger</keyword>
<comment type="cofactor">
    <cofactor evidence="7">
        <name>Fe(2+)</name>
        <dbReference type="ChEBI" id="CHEBI:29033"/>
    </cofactor>
    <text evidence="7">Binds 1 Fe(2+) ion per subunit.</text>
</comment>
<gene>
    <name evidence="10" type="ORF">C1SCF055_LOCUS42106</name>
</gene>
<dbReference type="GO" id="GO:0008198">
    <property type="term" value="F:ferrous iron binding"/>
    <property type="evidence" value="ECO:0007669"/>
    <property type="project" value="TreeGrafter"/>
</dbReference>
<evidence type="ECO:0000256" key="4">
    <source>
        <dbReference type="ARBA" id="ARBA00022964"/>
    </source>
</evidence>
<dbReference type="GO" id="GO:0005737">
    <property type="term" value="C:cytoplasm"/>
    <property type="evidence" value="ECO:0007669"/>
    <property type="project" value="TreeGrafter"/>
</dbReference>
<dbReference type="OrthoDB" id="425738at2759"/>
<dbReference type="EMBL" id="CAMXCT030006636">
    <property type="protein sequence ID" value="CAL4804776.1"/>
    <property type="molecule type" value="Genomic_DNA"/>
</dbReference>
<evidence type="ECO:0000256" key="7">
    <source>
        <dbReference type="PIRSR" id="PIRSR604574-2"/>
    </source>
</evidence>
<keyword evidence="3" id="KW-0862">Zinc</keyword>
<feature type="binding site" evidence="7">
    <location>
        <position position="742"/>
    </location>
    <ligand>
        <name>Fe cation</name>
        <dbReference type="ChEBI" id="CHEBI:24875"/>
        <note>catalytic</note>
    </ligand>
</feature>
<evidence type="ECO:0000256" key="8">
    <source>
        <dbReference type="SAM" id="MobiDB-lite"/>
    </source>
</evidence>
<dbReference type="PANTHER" id="PTHR16557:SF2">
    <property type="entry name" value="NUCLEIC ACID DIOXYGENASE ALKBH1"/>
    <property type="match status" value="1"/>
</dbReference>
<keyword evidence="1 7" id="KW-0479">Metal-binding</keyword>
<evidence type="ECO:0000259" key="9">
    <source>
        <dbReference type="PROSITE" id="PS01358"/>
    </source>
</evidence>
<dbReference type="EMBL" id="CAMXCT020006636">
    <property type="protein sequence ID" value="CAL1170839.1"/>
    <property type="molecule type" value="Genomic_DNA"/>
</dbReference>
<dbReference type="SUPFAM" id="SSF51197">
    <property type="entry name" value="Clavaminate synthase-like"/>
    <property type="match status" value="1"/>
</dbReference>
<dbReference type="EMBL" id="CAMXCT010006636">
    <property type="protein sequence ID" value="CAI4017464.1"/>
    <property type="molecule type" value="Genomic_DNA"/>
</dbReference>
<feature type="region of interest" description="Disordered" evidence="8">
    <location>
        <begin position="44"/>
        <end position="63"/>
    </location>
</feature>
<dbReference type="InterPro" id="IPR037151">
    <property type="entry name" value="AlkB-like_sf"/>
</dbReference>
<dbReference type="GO" id="GO:0035515">
    <property type="term" value="F:oxidative RNA demethylase activity"/>
    <property type="evidence" value="ECO:0007669"/>
    <property type="project" value="TreeGrafter"/>
</dbReference>
<evidence type="ECO:0000256" key="6">
    <source>
        <dbReference type="ARBA" id="ARBA00023004"/>
    </source>
</evidence>
<evidence type="ECO:0000256" key="3">
    <source>
        <dbReference type="ARBA" id="ARBA00022833"/>
    </source>
</evidence>
<dbReference type="InterPro" id="IPR036812">
    <property type="entry name" value="NAD(P)_OxRdtase_dom_sf"/>
</dbReference>
<feature type="region of interest" description="Disordered" evidence="8">
    <location>
        <begin position="368"/>
        <end position="389"/>
    </location>
</feature>
<dbReference type="InterPro" id="IPR001876">
    <property type="entry name" value="Znf_RanBP2"/>
</dbReference>
<evidence type="ECO:0000313" key="11">
    <source>
        <dbReference type="EMBL" id="CAL4804776.1"/>
    </source>
</evidence>
<dbReference type="Gene3D" id="3.20.20.100">
    <property type="entry name" value="NADP-dependent oxidoreductase domain"/>
    <property type="match status" value="1"/>
</dbReference>
<evidence type="ECO:0000313" key="10">
    <source>
        <dbReference type="EMBL" id="CAI4017464.1"/>
    </source>
</evidence>
<dbReference type="PROSITE" id="PS01358">
    <property type="entry name" value="ZF_RANBP2_1"/>
    <property type="match status" value="1"/>
</dbReference>
<feature type="domain" description="RanBP2-type" evidence="9">
    <location>
        <begin position="70"/>
        <end position="89"/>
    </location>
</feature>
<dbReference type="PANTHER" id="PTHR16557">
    <property type="entry name" value="ALKYLATED DNA REPAIR PROTEIN ALKB-RELATED"/>
    <property type="match status" value="1"/>
</dbReference>
<dbReference type="GO" id="GO:0008270">
    <property type="term" value="F:zinc ion binding"/>
    <property type="evidence" value="ECO:0007669"/>
    <property type="project" value="UniProtKB-KW"/>
</dbReference>
<dbReference type="GO" id="GO:0035513">
    <property type="term" value="P:oxidative RNA demethylation"/>
    <property type="evidence" value="ECO:0007669"/>
    <property type="project" value="TreeGrafter"/>
</dbReference>
<dbReference type="AlphaFoldDB" id="A0A9P1GMB2"/>
<dbReference type="SUPFAM" id="SSF51430">
    <property type="entry name" value="NAD(P)-linked oxidoreductase"/>
    <property type="match status" value="1"/>
</dbReference>
<sequence>MFSYLQAIRSLEMMLDELLAEAARRPLPTEGCFRYGEMNRPGWQGPNPAVLSPSRHSNRPRPAKGGWAGWVCPECSFMNEKGTDFCQNCERDEIEALSANKGKMGVLLPKVLSAELQQNLLDTACRVAAAPTPGQSGGWYRCSASTAQLNDGNKARFWDRIDKFPEEFRRLGEQLAVAAGETCPILKQPAMDFEPRVGASADSNGPRLNFYTGKGRMNWHKDDYNFAVNPSGEGGQTGGKSLIRHVLNLIQVLFVENRFLRATLWALDLIPESCDVKGSGCDWLSLPSAWRYVWNNLRLAVVGAQRHRHATAMWQTADEEFEDLESRLGQIHRLMDRLGEDPGLWYSNWHRASAMARELPRRFARSKPRGIPPALDRQPAGHGLRIPSGGRALQVSRTSRILMRQVEFPLLGVVLRPPDAYTTAWTALNLGFRSFLLPEMNSSTLQDALLAIISSEVSRQEVRLLGEVPSSRFLEDEELEADLRELDAISVESVETKAWQSLVKMQHQGRLTVVGVSGMHPDRVKEFLDEVEEKPAFVISDFTIYEPGGPDEARKLVSQMETLQDLGIFTIAQGDFQASCYFHWVINLGGFVDSVAPERNKSCGYLEPLVDPHILDVAQAHSVNGHSASSAQVIDRWWLQLGGLLFVEASEMQEHLGAFEFSLEDPAMRLLNGLSSLVASSPGRRAPYWCEDAKKDRPIVMASVGDTAEFGYKMQAHEPDASVRLESGDVIIFGGPARDLIHALLRVYPGTAPEALRWDPHLKAGGHRVSITWRDVGVEDGLTFNSDERLGLTVTENTLPRYLPHRSKGGKSRGKGYRRGA</sequence>
<keyword evidence="12" id="KW-1185">Reference proteome</keyword>
<dbReference type="InterPro" id="IPR004574">
    <property type="entry name" value="Alkb"/>
</dbReference>
<accession>A0A9P1GMB2</accession>
<name>A0A9P1GMB2_9DINO</name>
<dbReference type="Proteomes" id="UP001152797">
    <property type="component" value="Unassembled WGS sequence"/>
</dbReference>
<evidence type="ECO:0000313" key="12">
    <source>
        <dbReference type="Proteomes" id="UP001152797"/>
    </source>
</evidence>
<dbReference type="Pfam" id="PF13532">
    <property type="entry name" value="2OG-FeII_Oxy_2"/>
    <property type="match status" value="1"/>
</dbReference>
<dbReference type="InterPro" id="IPR027450">
    <property type="entry name" value="AlkB-like"/>
</dbReference>
<feature type="region of interest" description="Disordered" evidence="8">
    <location>
        <begin position="802"/>
        <end position="821"/>
    </location>
</feature>
<feature type="compositionally biased region" description="Basic residues" evidence="8">
    <location>
        <begin position="803"/>
        <end position="821"/>
    </location>
</feature>
<keyword evidence="4 11" id="KW-0223">Dioxygenase</keyword>
<evidence type="ECO:0000256" key="5">
    <source>
        <dbReference type="ARBA" id="ARBA00023002"/>
    </source>
</evidence>
<reference evidence="11 12" key="2">
    <citation type="submission" date="2024-05" db="EMBL/GenBank/DDBJ databases">
        <authorList>
            <person name="Chen Y."/>
            <person name="Shah S."/>
            <person name="Dougan E. K."/>
            <person name="Thang M."/>
            <person name="Chan C."/>
        </authorList>
    </citation>
    <scope>NUCLEOTIDE SEQUENCE [LARGE SCALE GENOMIC DNA]</scope>
</reference>
<evidence type="ECO:0000256" key="1">
    <source>
        <dbReference type="ARBA" id="ARBA00022723"/>
    </source>
</evidence>
<comment type="caution">
    <text evidence="10">The sequence shown here is derived from an EMBL/GenBank/DDBJ whole genome shotgun (WGS) entry which is preliminary data.</text>
</comment>
<dbReference type="Gene3D" id="2.60.120.590">
    <property type="entry name" value="Alpha-ketoglutarate-dependent dioxygenase AlkB-like"/>
    <property type="match status" value="1"/>
</dbReference>
<dbReference type="GO" id="GO:0035516">
    <property type="term" value="F:broad specificity oxidative DNA demethylase activity"/>
    <property type="evidence" value="ECO:0007669"/>
    <property type="project" value="TreeGrafter"/>
</dbReference>
<keyword evidence="6 7" id="KW-0408">Iron</keyword>
<proteinExistence type="predicted"/>
<protein>
    <submittedName>
        <fullName evidence="11">Alpha-ketoglutarate-dependent dioxygenase AlkB-like domain-containing protein</fullName>
    </submittedName>
</protein>
<keyword evidence="5" id="KW-0560">Oxidoreductase</keyword>
<evidence type="ECO:0000256" key="2">
    <source>
        <dbReference type="ARBA" id="ARBA00022771"/>
    </source>
</evidence>
<organism evidence="10">
    <name type="scientific">Cladocopium goreaui</name>
    <dbReference type="NCBI Taxonomy" id="2562237"/>
    <lineage>
        <taxon>Eukaryota</taxon>
        <taxon>Sar</taxon>
        <taxon>Alveolata</taxon>
        <taxon>Dinophyceae</taxon>
        <taxon>Suessiales</taxon>
        <taxon>Symbiodiniaceae</taxon>
        <taxon>Cladocopium</taxon>
    </lineage>
</organism>
<reference evidence="10" key="1">
    <citation type="submission" date="2022-10" db="EMBL/GenBank/DDBJ databases">
        <authorList>
            <person name="Chen Y."/>
            <person name="Dougan E. K."/>
            <person name="Chan C."/>
            <person name="Rhodes N."/>
            <person name="Thang M."/>
        </authorList>
    </citation>
    <scope>NUCLEOTIDE SEQUENCE</scope>
</reference>